<accession>A0ABR3NJ93</accession>
<dbReference type="EMBL" id="JAYMGO010000003">
    <property type="protein sequence ID" value="KAL1277010.1"/>
    <property type="molecule type" value="Genomic_DNA"/>
</dbReference>
<sequence>MWLITWEDPLGSYHYVKQGKGTHALKDSECSGTGQVHRATERGGPLDIAVFNPLKTAFSTMASRMGLVRRDIVVGKKQFSALLKHVYPTTITAENIKAEFRKAGIFPLSRAAVDTTQVVRVLPSADGNDATSSSAPATLSATPSCAPTTHSSTPSSTQPNDTFITTQITLPHL</sequence>
<proteinExistence type="predicted"/>
<comment type="caution">
    <text evidence="2">The sequence shown here is derived from an EMBL/GenBank/DDBJ whole genome shotgun (WGS) entry which is preliminary data.</text>
</comment>
<feature type="region of interest" description="Disordered" evidence="1">
    <location>
        <begin position="125"/>
        <end position="162"/>
    </location>
</feature>
<reference evidence="2 3" key="1">
    <citation type="submission" date="2023-09" db="EMBL/GenBank/DDBJ databases">
        <authorList>
            <person name="Wang M."/>
        </authorList>
    </citation>
    <scope>NUCLEOTIDE SEQUENCE [LARGE SCALE GENOMIC DNA]</scope>
    <source>
        <strain evidence="2">GT-2023</strain>
        <tissue evidence="2">Liver</tissue>
    </source>
</reference>
<evidence type="ECO:0000313" key="3">
    <source>
        <dbReference type="Proteomes" id="UP001558613"/>
    </source>
</evidence>
<evidence type="ECO:0000313" key="2">
    <source>
        <dbReference type="EMBL" id="KAL1277010.1"/>
    </source>
</evidence>
<evidence type="ECO:0000256" key="1">
    <source>
        <dbReference type="SAM" id="MobiDB-lite"/>
    </source>
</evidence>
<gene>
    <name evidence="2" type="ORF">QQF64_023683</name>
</gene>
<keyword evidence="3" id="KW-1185">Reference proteome</keyword>
<organism evidence="2 3">
    <name type="scientific">Cirrhinus molitorella</name>
    <name type="common">mud carp</name>
    <dbReference type="NCBI Taxonomy" id="172907"/>
    <lineage>
        <taxon>Eukaryota</taxon>
        <taxon>Metazoa</taxon>
        <taxon>Chordata</taxon>
        <taxon>Craniata</taxon>
        <taxon>Vertebrata</taxon>
        <taxon>Euteleostomi</taxon>
        <taxon>Actinopterygii</taxon>
        <taxon>Neopterygii</taxon>
        <taxon>Teleostei</taxon>
        <taxon>Ostariophysi</taxon>
        <taxon>Cypriniformes</taxon>
        <taxon>Cyprinidae</taxon>
        <taxon>Labeoninae</taxon>
        <taxon>Labeonini</taxon>
        <taxon>Cirrhinus</taxon>
    </lineage>
</organism>
<name>A0ABR3NJ93_9TELE</name>
<dbReference type="Proteomes" id="UP001558613">
    <property type="component" value="Unassembled WGS sequence"/>
</dbReference>
<protein>
    <submittedName>
        <fullName evidence="2">Uncharacterized protein</fullName>
    </submittedName>
</protein>
<feature type="compositionally biased region" description="Low complexity" evidence="1">
    <location>
        <begin position="130"/>
        <end position="157"/>
    </location>
</feature>